<dbReference type="Proteomes" id="UP000276133">
    <property type="component" value="Unassembled WGS sequence"/>
</dbReference>
<reference evidence="1 2" key="1">
    <citation type="journal article" date="2018" name="Sci. Rep.">
        <title>Genomic signatures of local adaptation to the degree of environmental predictability in rotifers.</title>
        <authorList>
            <person name="Franch-Gras L."/>
            <person name="Hahn C."/>
            <person name="Garcia-Roger E.M."/>
            <person name="Carmona M.J."/>
            <person name="Serra M."/>
            <person name="Gomez A."/>
        </authorList>
    </citation>
    <scope>NUCLEOTIDE SEQUENCE [LARGE SCALE GENOMIC DNA]</scope>
    <source>
        <strain evidence="1">HYR1</strain>
    </source>
</reference>
<organism evidence="1 2">
    <name type="scientific">Brachionus plicatilis</name>
    <name type="common">Marine rotifer</name>
    <name type="synonym">Brachionus muelleri</name>
    <dbReference type="NCBI Taxonomy" id="10195"/>
    <lineage>
        <taxon>Eukaryota</taxon>
        <taxon>Metazoa</taxon>
        <taxon>Spiralia</taxon>
        <taxon>Gnathifera</taxon>
        <taxon>Rotifera</taxon>
        <taxon>Eurotatoria</taxon>
        <taxon>Monogononta</taxon>
        <taxon>Pseudotrocha</taxon>
        <taxon>Ploima</taxon>
        <taxon>Brachionidae</taxon>
        <taxon>Brachionus</taxon>
    </lineage>
</organism>
<dbReference type="GO" id="GO:0003676">
    <property type="term" value="F:nucleic acid binding"/>
    <property type="evidence" value="ECO:0007669"/>
    <property type="project" value="InterPro"/>
</dbReference>
<dbReference type="EMBL" id="REGN01010352">
    <property type="protein sequence ID" value="RMZ99219.1"/>
    <property type="molecule type" value="Genomic_DNA"/>
</dbReference>
<proteinExistence type="predicted"/>
<keyword evidence="2" id="KW-1185">Reference proteome</keyword>
<dbReference type="OrthoDB" id="4843387at2759"/>
<name>A0A3M7PJG8_BRAPC</name>
<dbReference type="Gene3D" id="3.30.420.10">
    <property type="entry name" value="Ribonuclease H-like superfamily/Ribonuclease H"/>
    <property type="match status" value="1"/>
</dbReference>
<sequence>SRVSIIVGLDNREFTVKVFIKRFANDKCHSKFCLPELQNAGGSVGIWGCINHKGAGCCSIYTGRINQFVYMDTLEN</sequence>
<feature type="non-terminal residue" evidence="1">
    <location>
        <position position="1"/>
    </location>
</feature>
<evidence type="ECO:0000313" key="1">
    <source>
        <dbReference type="EMBL" id="RMZ99219.1"/>
    </source>
</evidence>
<accession>A0A3M7PJG8</accession>
<dbReference type="InterPro" id="IPR036397">
    <property type="entry name" value="RNaseH_sf"/>
</dbReference>
<gene>
    <name evidence="1" type="ORF">BpHYR1_010164</name>
</gene>
<protein>
    <submittedName>
        <fullName evidence="1">Uncharacterized protein</fullName>
    </submittedName>
</protein>
<evidence type="ECO:0000313" key="2">
    <source>
        <dbReference type="Proteomes" id="UP000276133"/>
    </source>
</evidence>
<comment type="caution">
    <text evidence="1">The sequence shown here is derived from an EMBL/GenBank/DDBJ whole genome shotgun (WGS) entry which is preliminary data.</text>
</comment>
<dbReference type="AlphaFoldDB" id="A0A3M7PJG8"/>